<name>A0A2S2P5L5_SCHGA</name>
<dbReference type="EMBL" id="GGMR01012101">
    <property type="protein sequence ID" value="MBY24720.1"/>
    <property type="molecule type" value="Transcribed_RNA"/>
</dbReference>
<evidence type="ECO:0000313" key="1">
    <source>
        <dbReference type="EMBL" id="MBY24720.1"/>
    </source>
</evidence>
<gene>
    <name evidence="1" type="ORF">g.14261</name>
</gene>
<proteinExistence type="predicted"/>
<organism evidence="1">
    <name type="scientific">Schizaphis graminum</name>
    <name type="common">Green bug aphid</name>
    <dbReference type="NCBI Taxonomy" id="13262"/>
    <lineage>
        <taxon>Eukaryota</taxon>
        <taxon>Metazoa</taxon>
        <taxon>Ecdysozoa</taxon>
        <taxon>Arthropoda</taxon>
        <taxon>Hexapoda</taxon>
        <taxon>Insecta</taxon>
        <taxon>Pterygota</taxon>
        <taxon>Neoptera</taxon>
        <taxon>Paraneoptera</taxon>
        <taxon>Hemiptera</taxon>
        <taxon>Sternorrhyncha</taxon>
        <taxon>Aphidomorpha</taxon>
        <taxon>Aphidoidea</taxon>
        <taxon>Aphididae</taxon>
        <taxon>Aphidini</taxon>
        <taxon>Schizaphis</taxon>
    </lineage>
</organism>
<dbReference type="AlphaFoldDB" id="A0A2S2P5L5"/>
<accession>A0A2S2P5L5</accession>
<sequence>MNKFRQFSNKKNVIIGTLKMNGKTFRNWKTSSITRNFNKVIGFVPIIKENDIHKLLELVLNEADLIKIGALKKLSTLSYRNLSEKNKKDLIIAKLQATIELIKYYSVIYNWPKVNITFYQGLFYVYCCQKIYKDNPGECLKRKTQLLESFIFRHKIEINREMRRWLTKTSKEAEKYLKDDKTLQFINTKITCKIKLMQENKNILLKSAMKFYMGGTKKDKTYNCVTELKVFEKDIKEIGSYPGEYHYLLAKAYGHQGDDESALKHLRIARKAEVVDTKTRNINKKVQEYYEKIYARVNKFQNN</sequence>
<protein>
    <submittedName>
        <fullName evidence="1">Uncharacterized protein</fullName>
    </submittedName>
</protein>
<reference evidence="1" key="1">
    <citation type="submission" date="2018-04" db="EMBL/GenBank/DDBJ databases">
        <title>Transcriptome of Schizaphis graminum biotype I.</title>
        <authorList>
            <person name="Scully E.D."/>
            <person name="Geib S.M."/>
            <person name="Palmer N.A."/>
            <person name="Koch K."/>
            <person name="Bradshaw J."/>
            <person name="Heng-Moss T."/>
            <person name="Sarath G."/>
        </authorList>
    </citation>
    <scope>NUCLEOTIDE SEQUENCE</scope>
</reference>